<evidence type="ECO:0000256" key="3">
    <source>
        <dbReference type="ARBA" id="ARBA00011918"/>
    </source>
</evidence>
<name>A0A1W0A688_9STRA</name>
<dbReference type="Gene3D" id="1.10.10.10">
    <property type="entry name" value="Winged helix-like DNA-binding domain superfamily/Winged helix DNA-binding domain"/>
    <property type="match status" value="1"/>
</dbReference>
<evidence type="ECO:0000259" key="12">
    <source>
        <dbReference type="Pfam" id="PF01035"/>
    </source>
</evidence>
<evidence type="ECO:0000256" key="2">
    <source>
        <dbReference type="ARBA" id="ARBA00008711"/>
    </source>
</evidence>
<evidence type="ECO:0000256" key="8">
    <source>
        <dbReference type="ARBA" id="ARBA00023204"/>
    </source>
</evidence>
<keyword evidence="8" id="KW-0234">DNA repair</keyword>
<dbReference type="InterPro" id="IPR001497">
    <property type="entry name" value="MethylDNA_cys_MeTrfase_AS"/>
</dbReference>
<protein>
    <recommendedName>
        <fullName evidence="4">Methylated-DNA--protein-cysteine methyltransferase</fullName>
        <ecNumber evidence="3">2.1.1.63</ecNumber>
    </recommendedName>
    <alternativeName>
        <fullName evidence="9">6-O-methylguanine-DNA methyltransferase</fullName>
    </alternativeName>
    <alternativeName>
        <fullName evidence="10">O-6-methylguanine-DNA-alkyltransferase</fullName>
    </alternativeName>
</protein>
<comment type="catalytic activity">
    <reaction evidence="11">
        <text>a 6-O-methyl-2'-deoxyguanosine in DNA + L-cysteinyl-[protein] = S-methyl-L-cysteinyl-[protein] + a 2'-deoxyguanosine in DNA</text>
        <dbReference type="Rhea" id="RHEA:24000"/>
        <dbReference type="Rhea" id="RHEA-COMP:10131"/>
        <dbReference type="Rhea" id="RHEA-COMP:10132"/>
        <dbReference type="Rhea" id="RHEA-COMP:11367"/>
        <dbReference type="Rhea" id="RHEA-COMP:11368"/>
        <dbReference type="ChEBI" id="CHEBI:29950"/>
        <dbReference type="ChEBI" id="CHEBI:82612"/>
        <dbReference type="ChEBI" id="CHEBI:85445"/>
        <dbReference type="ChEBI" id="CHEBI:85448"/>
        <dbReference type="EC" id="2.1.1.63"/>
    </reaction>
</comment>
<keyword evidence="7" id="KW-0227">DNA damage</keyword>
<dbReference type="GO" id="GO:0003908">
    <property type="term" value="F:methylated-DNA-[protein]-cysteine S-methyltransferase activity"/>
    <property type="evidence" value="ECO:0007669"/>
    <property type="project" value="UniProtKB-EC"/>
</dbReference>
<dbReference type="GO" id="GO:0006281">
    <property type="term" value="P:DNA repair"/>
    <property type="evidence" value="ECO:0007669"/>
    <property type="project" value="UniProtKB-KW"/>
</dbReference>
<dbReference type="PROSITE" id="PS00374">
    <property type="entry name" value="MGMT"/>
    <property type="match status" value="1"/>
</dbReference>
<evidence type="ECO:0000256" key="5">
    <source>
        <dbReference type="ARBA" id="ARBA00022603"/>
    </source>
</evidence>
<sequence length="145" mass="16060">KKRMRQGKVLWRGKAVTMHDIRVYKLISLIPRGKVVTYGSVAKAIQSGPRGVGQALRRNPFAPEVPCHRVVNANRLLHGFRGSTDPKCADLKDKHALLTGEGVMIDHDKVGHGIVERLIDIVKVDADCMYVFTAEDIAASSEKDF</sequence>
<evidence type="ECO:0000256" key="11">
    <source>
        <dbReference type="ARBA" id="ARBA00049348"/>
    </source>
</evidence>
<keyword evidence="6" id="KW-0808">Transferase</keyword>
<dbReference type="InterPro" id="IPR036217">
    <property type="entry name" value="MethylDNA_cys_MeTrfase_DNAb"/>
</dbReference>
<dbReference type="GO" id="GO:0032259">
    <property type="term" value="P:methylation"/>
    <property type="evidence" value="ECO:0007669"/>
    <property type="project" value="UniProtKB-KW"/>
</dbReference>
<evidence type="ECO:0000256" key="1">
    <source>
        <dbReference type="ARBA" id="ARBA00001286"/>
    </source>
</evidence>
<feature type="domain" description="Methylated-DNA-[protein]-cysteine S-methyltransferase DNA binding" evidence="12">
    <location>
        <begin position="22"/>
        <end position="103"/>
    </location>
</feature>
<evidence type="ECO:0000313" key="13">
    <source>
        <dbReference type="EMBL" id="OQS05803.1"/>
    </source>
</evidence>
<organism evidence="13 14">
    <name type="scientific">Thraustotheca clavata</name>
    <dbReference type="NCBI Taxonomy" id="74557"/>
    <lineage>
        <taxon>Eukaryota</taxon>
        <taxon>Sar</taxon>
        <taxon>Stramenopiles</taxon>
        <taxon>Oomycota</taxon>
        <taxon>Saprolegniomycetes</taxon>
        <taxon>Saprolegniales</taxon>
        <taxon>Achlyaceae</taxon>
        <taxon>Thraustotheca</taxon>
    </lineage>
</organism>
<dbReference type="SUPFAM" id="SSF46767">
    <property type="entry name" value="Methylated DNA-protein cysteine methyltransferase, C-terminal domain"/>
    <property type="match status" value="1"/>
</dbReference>
<dbReference type="Proteomes" id="UP000243217">
    <property type="component" value="Unassembled WGS sequence"/>
</dbReference>
<dbReference type="OrthoDB" id="1907495at2759"/>
<evidence type="ECO:0000256" key="9">
    <source>
        <dbReference type="ARBA" id="ARBA00030795"/>
    </source>
</evidence>
<gene>
    <name evidence="13" type="ORF">THRCLA_20524</name>
</gene>
<dbReference type="CDD" id="cd06445">
    <property type="entry name" value="ATase"/>
    <property type="match status" value="1"/>
</dbReference>
<dbReference type="STRING" id="74557.A0A1W0A688"/>
<dbReference type="InterPro" id="IPR014048">
    <property type="entry name" value="MethylDNA_cys_MeTrfase_DNA-bd"/>
</dbReference>
<evidence type="ECO:0000256" key="10">
    <source>
        <dbReference type="ARBA" id="ARBA00031621"/>
    </source>
</evidence>
<feature type="non-terminal residue" evidence="13">
    <location>
        <position position="1"/>
    </location>
</feature>
<dbReference type="PANTHER" id="PTHR10815">
    <property type="entry name" value="METHYLATED-DNA--PROTEIN-CYSTEINE METHYLTRANSFERASE"/>
    <property type="match status" value="1"/>
</dbReference>
<dbReference type="EC" id="2.1.1.63" evidence="3"/>
<dbReference type="EMBL" id="JNBS01000414">
    <property type="protein sequence ID" value="OQS05803.1"/>
    <property type="molecule type" value="Genomic_DNA"/>
</dbReference>
<evidence type="ECO:0000256" key="4">
    <source>
        <dbReference type="ARBA" id="ARBA00015377"/>
    </source>
</evidence>
<keyword evidence="14" id="KW-1185">Reference proteome</keyword>
<evidence type="ECO:0000256" key="7">
    <source>
        <dbReference type="ARBA" id="ARBA00022763"/>
    </source>
</evidence>
<evidence type="ECO:0000256" key="6">
    <source>
        <dbReference type="ARBA" id="ARBA00022679"/>
    </source>
</evidence>
<comment type="similarity">
    <text evidence="2">Belongs to the MGMT family.</text>
</comment>
<dbReference type="AlphaFoldDB" id="A0A1W0A688"/>
<comment type="caution">
    <text evidence="13">The sequence shown here is derived from an EMBL/GenBank/DDBJ whole genome shotgun (WGS) entry which is preliminary data.</text>
</comment>
<dbReference type="Pfam" id="PF01035">
    <property type="entry name" value="DNA_binding_1"/>
    <property type="match status" value="1"/>
</dbReference>
<reference evidence="13 14" key="1">
    <citation type="journal article" date="2014" name="Genome Biol. Evol.">
        <title>The secreted proteins of Achlya hypogyna and Thraustotheca clavata identify the ancestral oomycete secretome and reveal gene acquisitions by horizontal gene transfer.</title>
        <authorList>
            <person name="Misner I."/>
            <person name="Blouin N."/>
            <person name="Leonard G."/>
            <person name="Richards T.A."/>
            <person name="Lane C.E."/>
        </authorList>
    </citation>
    <scope>NUCLEOTIDE SEQUENCE [LARGE SCALE GENOMIC DNA]</scope>
    <source>
        <strain evidence="13 14">ATCC 34112</strain>
    </source>
</reference>
<dbReference type="InterPro" id="IPR036388">
    <property type="entry name" value="WH-like_DNA-bd_sf"/>
</dbReference>
<evidence type="ECO:0000313" key="14">
    <source>
        <dbReference type="Proteomes" id="UP000243217"/>
    </source>
</evidence>
<dbReference type="PANTHER" id="PTHR10815:SF13">
    <property type="entry name" value="METHYLATED-DNA--PROTEIN-CYSTEINE METHYLTRANSFERASE"/>
    <property type="match status" value="1"/>
</dbReference>
<accession>A0A1W0A688</accession>
<dbReference type="NCBIfam" id="TIGR00589">
    <property type="entry name" value="ogt"/>
    <property type="match status" value="1"/>
</dbReference>
<proteinExistence type="inferred from homology"/>
<comment type="catalytic activity">
    <reaction evidence="1">
        <text>a 4-O-methyl-thymidine in DNA + L-cysteinyl-[protein] = a thymidine in DNA + S-methyl-L-cysteinyl-[protein]</text>
        <dbReference type="Rhea" id="RHEA:53428"/>
        <dbReference type="Rhea" id="RHEA-COMP:10131"/>
        <dbReference type="Rhea" id="RHEA-COMP:10132"/>
        <dbReference type="Rhea" id="RHEA-COMP:13555"/>
        <dbReference type="Rhea" id="RHEA-COMP:13556"/>
        <dbReference type="ChEBI" id="CHEBI:29950"/>
        <dbReference type="ChEBI" id="CHEBI:82612"/>
        <dbReference type="ChEBI" id="CHEBI:137386"/>
        <dbReference type="ChEBI" id="CHEBI:137387"/>
        <dbReference type="EC" id="2.1.1.63"/>
    </reaction>
</comment>
<keyword evidence="5" id="KW-0489">Methyltransferase</keyword>